<evidence type="ECO:0000313" key="3">
    <source>
        <dbReference type="Proteomes" id="UP000712281"/>
    </source>
</evidence>
<organism evidence="2 3">
    <name type="scientific">Brassica cretica</name>
    <name type="common">Mustard</name>
    <dbReference type="NCBI Taxonomy" id="69181"/>
    <lineage>
        <taxon>Eukaryota</taxon>
        <taxon>Viridiplantae</taxon>
        <taxon>Streptophyta</taxon>
        <taxon>Embryophyta</taxon>
        <taxon>Tracheophyta</taxon>
        <taxon>Spermatophyta</taxon>
        <taxon>Magnoliopsida</taxon>
        <taxon>eudicotyledons</taxon>
        <taxon>Gunneridae</taxon>
        <taxon>Pentapetalae</taxon>
        <taxon>rosids</taxon>
        <taxon>malvids</taxon>
        <taxon>Brassicales</taxon>
        <taxon>Brassicaceae</taxon>
        <taxon>Brassiceae</taxon>
        <taxon>Brassica</taxon>
    </lineage>
</organism>
<proteinExistence type="predicted"/>
<evidence type="ECO:0000256" key="1">
    <source>
        <dbReference type="SAM" id="MobiDB-lite"/>
    </source>
</evidence>
<feature type="region of interest" description="Disordered" evidence="1">
    <location>
        <begin position="1"/>
        <end position="67"/>
    </location>
</feature>
<name>A0A8S9IFG1_BRACR</name>
<protein>
    <submittedName>
        <fullName evidence="2">Uncharacterized protein</fullName>
    </submittedName>
</protein>
<dbReference type="AlphaFoldDB" id="A0A8S9IFG1"/>
<sequence>MVSPNPRIEIEEMNGATPEIMKKIKPLQKRKQKWGNTNRRTTAVGLSPEKRRSSSSPSPEKIRGFFSPLDFVDSVEDPVGFRR</sequence>
<comment type="caution">
    <text evidence="2">The sequence shown here is derived from an EMBL/GenBank/DDBJ whole genome shotgun (WGS) entry which is preliminary data.</text>
</comment>
<dbReference type="Proteomes" id="UP000712281">
    <property type="component" value="Unassembled WGS sequence"/>
</dbReference>
<evidence type="ECO:0000313" key="2">
    <source>
        <dbReference type="EMBL" id="KAF2567922.1"/>
    </source>
</evidence>
<reference evidence="2" key="1">
    <citation type="submission" date="2019-12" db="EMBL/GenBank/DDBJ databases">
        <title>Genome sequencing and annotation of Brassica cretica.</title>
        <authorList>
            <person name="Studholme D.J."/>
            <person name="Sarris P.F."/>
        </authorList>
    </citation>
    <scope>NUCLEOTIDE SEQUENCE</scope>
    <source>
        <strain evidence="2">PFS-001/15</strain>
        <tissue evidence="2">Leaf</tissue>
    </source>
</reference>
<feature type="compositionally biased region" description="Basic residues" evidence="1">
    <location>
        <begin position="23"/>
        <end position="33"/>
    </location>
</feature>
<dbReference type="EMBL" id="QGKW02001911">
    <property type="protein sequence ID" value="KAF2567922.1"/>
    <property type="molecule type" value="Genomic_DNA"/>
</dbReference>
<accession>A0A8S9IFG1</accession>
<gene>
    <name evidence="2" type="ORF">F2Q68_00027642</name>
</gene>